<proteinExistence type="predicted"/>
<protein>
    <submittedName>
        <fullName evidence="2">Uncharacterized protein</fullName>
    </submittedName>
</protein>
<evidence type="ECO:0000313" key="3">
    <source>
        <dbReference type="Proteomes" id="UP001321473"/>
    </source>
</evidence>
<dbReference type="EMBL" id="JARKHS020001779">
    <property type="protein sequence ID" value="KAK8787468.1"/>
    <property type="molecule type" value="Genomic_DNA"/>
</dbReference>
<feature type="compositionally biased region" description="Acidic residues" evidence="1">
    <location>
        <begin position="140"/>
        <end position="153"/>
    </location>
</feature>
<feature type="compositionally biased region" description="Basic and acidic residues" evidence="1">
    <location>
        <begin position="174"/>
        <end position="184"/>
    </location>
</feature>
<evidence type="ECO:0000313" key="2">
    <source>
        <dbReference type="EMBL" id="KAK8787468.1"/>
    </source>
</evidence>
<accession>A0AAQ4FLL4</accession>
<dbReference type="AlphaFoldDB" id="A0AAQ4FLL4"/>
<gene>
    <name evidence="2" type="ORF">V5799_022758</name>
</gene>
<evidence type="ECO:0000256" key="1">
    <source>
        <dbReference type="SAM" id="MobiDB-lite"/>
    </source>
</evidence>
<organism evidence="2 3">
    <name type="scientific">Amblyomma americanum</name>
    <name type="common">Lone star tick</name>
    <dbReference type="NCBI Taxonomy" id="6943"/>
    <lineage>
        <taxon>Eukaryota</taxon>
        <taxon>Metazoa</taxon>
        <taxon>Ecdysozoa</taxon>
        <taxon>Arthropoda</taxon>
        <taxon>Chelicerata</taxon>
        <taxon>Arachnida</taxon>
        <taxon>Acari</taxon>
        <taxon>Parasitiformes</taxon>
        <taxon>Ixodida</taxon>
        <taxon>Ixodoidea</taxon>
        <taxon>Ixodidae</taxon>
        <taxon>Amblyomminae</taxon>
        <taxon>Amblyomma</taxon>
    </lineage>
</organism>
<comment type="caution">
    <text evidence="2">The sequence shown here is derived from an EMBL/GenBank/DDBJ whole genome shotgun (WGS) entry which is preliminary data.</text>
</comment>
<keyword evidence="3" id="KW-1185">Reference proteome</keyword>
<reference evidence="2 3" key="1">
    <citation type="journal article" date="2023" name="Arcadia Sci">
        <title>De novo assembly of a long-read Amblyomma americanum tick genome.</title>
        <authorList>
            <person name="Chou S."/>
            <person name="Poskanzer K.E."/>
            <person name="Rollins M."/>
            <person name="Thuy-Boun P.S."/>
        </authorList>
    </citation>
    <scope>NUCLEOTIDE SEQUENCE [LARGE SCALE GENOMIC DNA]</scope>
    <source>
        <strain evidence="2">F_SG_1</strain>
        <tissue evidence="2">Salivary glands</tissue>
    </source>
</reference>
<name>A0AAQ4FLL4_AMBAM</name>
<sequence length="293" mass="33301">MLNQQEEANKDLPPPLPRPSGLLALYSTTPVRADQSNDMLLSVTSRFHQSPYSYHVKNTGLCLLDHSINQNVIEYKRKMKQYHGEKRAQEGAKLKVITSFCAKNGLKSGDIFFSLPCDPDATQQSATIPKDQFNVTNVFEEEDDDDEDNDEEAQIEKKPEIGKKRRGSPSLMPDAKRSRVDRNNAKQSKHPIYSDCEEYESCDVIICNTENAFAQLSKDSYNDGTTSQFSKKKILKGAKLINMTVVTFQEMLTSLNVAIDVENGVDGASRNTSWRNLYWNFFVDFGWRFSRIC</sequence>
<dbReference type="Proteomes" id="UP001321473">
    <property type="component" value="Unassembled WGS sequence"/>
</dbReference>
<feature type="region of interest" description="Disordered" evidence="1">
    <location>
        <begin position="140"/>
        <end position="187"/>
    </location>
</feature>